<dbReference type="AlphaFoldDB" id="C7NIF5"/>
<organism evidence="1 2">
    <name type="scientific">Kytococcus sedentarius (strain ATCC 14392 / DSM 20547 / JCM 11482 / CCUG 33030 / NBRC 15357 / NCTC 11040 / CCM 314 / 541)</name>
    <name type="common">Micrococcus sedentarius</name>
    <dbReference type="NCBI Taxonomy" id="478801"/>
    <lineage>
        <taxon>Bacteria</taxon>
        <taxon>Bacillati</taxon>
        <taxon>Actinomycetota</taxon>
        <taxon>Actinomycetes</taxon>
        <taxon>Micrococcales</taxon>
        <taxon>Kytococcaceae</taxon>
        <taxon>Kytococcus</taxon>
    </lineage>
</organism>
<dbReference type="EMBL" id="CP001686">
    <property type="protein sequence ID" value="ACV05126.1"/>
    <property type="molecule type" value="Genomic_DNA"/>
</dbReference>
<evidence type="ECO:0000313" key="1">
    <source>
        <dbReference type="EMBL" id="ACV05126.1"/>
    </source>
</evidence>
<gene>
    <name evidence="1" type="ordered locus">Ksed_00290</name>
</gene>
<dbReference type="SUPFAM" id="SSF54637">
    <property type="entry name" value="Thioesterase/thiol ester dehydrase-isomerase"/>
    <property type="match status" value="1"/>
</dbReference>
<evidence type="ECO:0000313" key="2">
    <source>
        <dbReference type="Proteomes" id="UP000006666"/>
    </source>
</evidence>
<dbReference type="Gene3D" id="3.10.129.10">
    <property type="entry name" value="Hotdog Thioesterase"/>
    <property type="match status" value="1"/>
</dbReference>
<name>C7NIF5_KYTSD</name>
<proteinExistence type="predicted"/>
<accession>C7NIF5</accession>
<dbReference type="Pfam" id="PF14539">
    <property type="entry name" value="DUF4442"/>
    <property type="match status" value="1"/>
</dbReference>
<dbReference type="InterPro" id="IPR027961">
    <property type="entry name" value="DUF4442"/>
</dbReference>
<reference evidence="1 2" key="1">
    <citation type="journal article" date="2009" name="Stand. Genomic Sci.">
        <title>Complete genome sequence of Kytococcus sedentarius type strain (541).</title>
        <authorList>
            <person name="Sims D."/>
            <person name="Brettin T."/>
            <person name="Detter J.C."/>
            <person name="Han C."/>
            <person name="Lapidus A."/>
            <person name="Copeland A."/>
            <person name="Glavina Del Rio T."/>
            <person name="Nolan M."/>
            <person name="Chen F."/>
            <person name="Lucas S."/>
            <person name="Tice H."/>
            <person name="Cheng J.F."/>
            <person name="Bruce D."/>
            <person name="Goodwin L."/>
            <person name="Pitluck S."/>
            <person name="Ovchinnikova G."/>
            <person name="Pati A."/>
            <person name="Ivanova N."/>
            <person name="Mavrommatis K."/>
            <person name="Chen A."/>
            <person name="Palaniappan K."/>
            <person name="D'haeseleer P."/>
            <person name="Chain P."/>
            <person name="Bristow J."/>
            <person name="Eisen J.A."/>
            <person name="Markowitz V."/>
            <person name="Hugenholtz P."/>
            <person name="Schneider S."/>
            <person name="Goker M."/>
            <person name="Pukall R."/>
            <person name="Kyrpides N.C."/>
            <person name="Klenk H.P."/>
        </authorList>
    </citation>
    <scope>NUCLEOTIDE SEQUENCE [LARGE SCALE GENOMIC DNA]</scope>
    <source>
        <strain evidence="2">ATCC 14392 / DSM 20547 / JCM 11482 / CCUG 33030 / NBRC 15357 / NCTC 11040 / CCM 314 / 541</strain>
    </source>
</reference>
<dbReference type="InterPro" id="IPR029069">
    <property type="entry name" value="HotDog_dom_sf"/>
</dbReference>
<evidence type="ECO:0008006" key="3">
    <source>
        <dbReference type="Google" id="ProtNLM"/>
    </source>
</evidence>
<dbReference type="HOGENOM" id="CLU_116159_0_0_11"/>
<protein>
    <recommendedName>
        <fullName evidence="3">DUF4442 domain-containing protein</fullName>
    </recommendedName>
</protein>
<dbReference type="Proteomes" id="UP000006666">
    <property type="component" value="Chromosome"/>
</dbReference>
<dbReference type="RefSeq" id="WP_012801545.1">
    <property type="nucleotide sequence ID" value="NC_013169.1"/>
</dbReference>
<dbReference type="eggNOG" id="COG2050">
    <property type="taxonomic scope" value="Bacteria"/>
</dbReference>
<keyword evidence="2" id="KW-1185">Reference proteome</keyword>
<sequence length="176" mass="20538">MPRTTPARRSPRRPALPTWHDLDQLMGNAQVVRHVMNLWPPFLAASIRIEEVSPDFRDVRVRLRRRPWSTNYVGTLYGASMYSMTDPFWMMMLQRTLGPEFAVWDTRGEIDHLRPGREDVTARFHLDEATLNEVRAATAGNAKHLRWFEVDLVQDDGTVVARVRKQVYVRRKPARS</sequence>
<dbReference type="KEGG" id="kse:Ksed_00290"/>